<evidence type="ECO:0000313" key="2">
    <source>
        <dbReference type="EMBL" id="MBE9575859.1"/>
    </source>
</evidence>
<protein>
    <recommendedName>
        <fullName evidence="4">YcxB-like protein domain-containing protein</fullName>
    </recommendedName>
</protein>
<feature type="transmembrane region" description="Helical" evidence="1">
    <location>
        <begin position="80"/>
        <end position="97"/>
    </location>
</feature>
<reference evidence="2 3" key="1">
    <citation type="submission" date="2020-10" db="EMBL/GenBank/DDBJ databases">
        <title>The genome sequence of Flavobacterium aquaticum 1Y8A.</title>
        <authorList>
            <person name="Liu Y."/>
        </authorList>
    </citation>
    <scope>NUCLEOTIDE SEQUENCE [LARGE SCALE GENOMIC DNA]</scope>
    <source>
        <strain evidence="2 3">1Y8A</strain>
    </source>
</reference>
<name>A0ABR9WT16_9FLAO</name>
<feature type="transmembrane region" description="Helical" evidence="1">
    <location>
        <begin position="57"/>
        <end position="74"/>
    </location>
</feature>
<sequence>MQNPKLEKLIEKQPKKKHSVIDYIFDNPYFVRSKEYGSMIENYSKEIVFNNTGSDKYIYFIFGFMIFIFGFRAIEDIFSRYIIWGLLVVLALIVWFNKTKKIEEIKISEAGIEINKTQHSWNQIYDYGFTIEHKQKNSNYYLEIFMKTGKKERFGLYNYSNPEEIIVTMNFFRNRYNSNRNHS</sequence>
<keyword evidence="1" id="KW-1133">Transmembrane helix</keyword>
<comment type="caution">
    <text evidence="2">The sequence shown here is derived from an EMBL/GenBank/DDBJ whole genome shotgun (WGS) entry which is preliminary data.</text>
</comment>
<gene>
    <name evidence="2" type="ORF">IM755_03975</name>
</gene>
<keyword evidence="1" id="KW-0472">Membrane</keyword>
<evidence type="ECO:0000256" key="1">
    <source>
        <dbReference type="SAM" id="Phobius"/>
    </source>
</evidence>
<accession>A0ABR9WT16</accession>
<dbReference type="EMBL" id="JADFTZ010000001">
    <property type="protein sequence ID" value="MBE9575859.1"/>
    <property type="molecule type" value="Genomic_DNA"/>
</dbReference>
<keyword evidence="3" id="KW-1185">Reference proteome</keyword>
<evidence type="ECO:0008006" key="4">
    <source>
        <dbReference type="Google" id="ProtNLM"/>
    </source>
</evidence>
<keyword evidence="1" id="KW-0812">Transmembrane</keyword>
<dbReference type="RefSeq" id="WP_194093803.1">
    <property type="nucleotide sequence ID" value="NZ_JADFTZ010000001.1"/>
</dbReference>
<proteinExistence type="predicted"/>
<evidence type="ECO:0000313" key="3">
    <source>
        <dbReference type="Proteomes" id="UP000656274"/>
    </source>
</evidence>
<organism evidence="2 3">
    <name type="scientific">Flavobacterium proteolyticum</name>
    <dbReference type="NCBI Taxonomy" id="2911683"/>
    <lineage>
        <taxon>Bacteria</taxon>
        <taxon>Pseudomonadati</taxon>
        <taxon>Bacteroidota</taxon>
        <taxon>Flavobacteriia</taxon>
        <taxon>Flavobacteriales</taxon>
        <taxon>Flavobacteriaceae</taxon>
        <taxon>Flavobacterium</taxon>
    </lineage>
</organism>
<dbReference type="Proteomes" id="UP000656274">
    <property type="component" value="Unassembled WGS sequence"/>
</dbReference>